<protein>
    <recommendedName>
        <fullName evidence="1">Double jelly roll-like domain-containing protein</fullName>
    </recommendedName>
</protein>
<keyword evidence="3" id="KW-1185">Reference proteome</keyword>
<reference evidence="2" key="1">
    <citation type="submission" date="2011-02" db="EMBL/GenBank/DDBJ databases">
        <title>The genome of the leaf-cutting ant Acromyrmex echinatior suggests key adaptations to social evolution and fungus farming.</title>
        <authorList>
            <person name="Nygaard S."/>
            <person name="Zhang G."/>
        </authorList>
    </citation>
    <scope>NUCLEOTIDE SEQUENCE</scope>
</reference>
<dbReference type="InParanoid" id="F4W8Z7"/>
<sequence>MSTTFGNNCVAFMFNEIRYELNDVEIDRNRNVEIISTFKNYLSMMYDKASIAHVPTLHTLKEKKTWKITSGTRTAGIVRPGRYFGEVFLVAAMRRMHRAARTAFSCQASLPRYWIQTIRGGEDVSRDSRVQSWNWSDVSCTLVHIGEYASGEYSSGNERSLVWRKIDAAFESRILTSAVINCNHIEPRRFLEDAGDVVFERVRDAVERDTAV</sequence>
<dbReference type="AlphaFoldDB" id="F4W8Z7"/>
<evidence type="ECO:0000313" key="3">
    <source>
        <dbReference type="Proteomes" id="UP000007755"/>
    </source>
</evidence>
<dbReference type="InterPro" id="IPR049512">
    <property type="entry name" value="DJR-like_dom"/>
</dbReference>
<dbReference type="Pfam" id="PF21738">
    <property type="entry name" value="DJR-like_dom"/>
    <property type="match status" value="1"/>
</dbReference>
<evidence type="ECO:0000313" key="2">
    <source>
        <dbReference type="EMBL" id="EGI69327.1"/>
    </source>
</evidence>
<dbReference type="EMBL" id="GL887975">
    <property type="protein sequence ID" value="EGI69327.1"/>
    <property type="molecule type" value="Genomic_DNA"/>
</dbReference>
<organism evidence="3">
    <name type="scientific">Acromyrmex echinatior</name>
    <name type="common">Panamanian leafcutter ant</name>
    <name type="synonym">Acromyrmex octospinosus echinatior</name>
    <dbReference type="NCBI Taxonomy" id="103372"/>
    <lineage>
        <taxon>Eukaryota</taxon>
        <taxon>Metazoa</taxon>
        <taxon>Ecdysozoa</taxon>
        <taxon>Arthropoda</taxon>
        <taxon>Hexapoda</taxon>
        <taxon>Insecta</taxon>
        <taxon>Pterygota</taxon>
        <taxon>Neoptera</taxon>
        <taxon>Endopterygota</taxon>
        <taxon>Hymenoptera</taxon>
        <taxon>Apocrita</taxon>
        <taxon>Aculeata</taxon>
        <taxon>Formicoidea</taxon>
        <taxon>Formicidae</taxon>
        <taxon>Myrmicinae</taxon>
        <taxon>Acromyrmex</taxon>
    </lineage>
</organism>
<dbReference type="Proteomes" id="UP000007755">
    <property type="component" value="Unassembled WGS sequence"/>
</dbReference>
<accession>F4W8Z7</accession>
<evidence type="ECO:0000259" key="1">
    <source>
        <dbReference type="Pfam" id="PF21738"/>
    </source>
</evidence>
<gene>
    <name evidence="2" type="ORF">G5I_01942</name>
</gene>
<feature type="domain" description="Double jelly roll-like" evidence="1">
    <location>
        <begin position="5"/>
        <end position="49"/>
    </location>
</feature>
<name>F4W8Z7_ACREC</name>
<proteinExistence type="predicted"/>